<evidence type="ECO:0000313" key="3">
    <source>
        <dbReference type="EMBL" id="RJG15717.1"/>
    </source>
</evidence>
<dbReference type="Proteomes" id="UP000284006">
    <property type="component" value="Unassembled WGS sequence"/>
</dbReference>
<reference evidence="3 4" key="1">
    <citation type="submission" date="2018-09" db="EMBL/GenBank/DDBJ databases">
        <authorList>
            <person name="Zhu H."/>
        </authorList>
    </citation>
    <scope>NUCLEOTIDE SEQUENCE [LARGE SCALE GENOMIC DNA]</scope>
    <source>
        <strain evidence="3 4">K1S02-61</strain>
    </source>
</reference>
<comment type="caution">
    <text evidence="3">The sequence shown here is derived from an EMBL/GenBank/DDBJ whole genome shotgun (WGS) entry which is preliminary data.</text>
</comment>
<feature type="transmembrane region" description="Helical" evidence="1">
    <location>
        <begin position="357"/>
        <end position="375"/>
    </location>
</feature>
<feature type="transmembrane region" description="Helical" evidence="1">
    <location>
        <begin position="289"/>
        <end position="313"/>
    </location>
</feature>
<keyword evidence="1" id="KW-1133">Transmembrane helix</keyword>
<evidence type="ECO:0000256" key="1">
    <source>
        <dbReference type="SAM" id="Phobius"/>
    </source>
</evidence>
<evidence type="ECO:0000256" key="2">
    <source>
        <dbReference type="SAM" id="SignalP"/>
    </source>
</evidence>
<gene>
    <name evidence="3" type="ORF">D3872_12490</name>
</gene>
<feature type="transmembrane region" description="Helical" evidence="1">
    <location>
        <begin position="243"/>
        <end position="263"/>
    </location>
</feature>
<feature type="transmembrane region" description="Helical" evidence="1">
    <location>
        <begin position="381"/>
        <end position="404"/>
    </location>
</feature>
<evidence type="ECO:0000313" key="4">
    <source>
        <dbReference type="Proteomes" id="UP000284006"/>
    </source>
</evidence>
<dbReference type="OrthoDB" id="8736377at2"/>
<accession>A0A418XSW5</accession>
<dbReference type="AlphaFoldDB" id="A0A418XSW5"/>
<organism evidence="3 4">
    <name type="scientific">Massilia cavernae</name>
    <dbReference type="NCBI Taxonomy" id="2320864"/>
    <lineage>
        <taxon>Bacteria</taxon>
        <taxon>Pseudomonadati</taxon>
        <taxon>Pseudomonadota</taxon>
        <taxon>Betaproteobacteria</taxon>
        <taxon>Burkholderiales</taxon>
        <taxon>Oxalobacteraceae</taxon>
        <taxon>Telluria group</taxon>
        <taxon>Massilia</taxon>
    </lineage>
</organism>
<proteinExistence type="predicted"/>
<feature type="transmembrane region" description="Helical" evidence="1">
    <location>
        <begin position="125"/>
        <end position="144"/>
    </location>
</feature>
<keyword evidence="1" id="KW-0472">Membrane</keyword>
<feature type="chain" id="PRO_5019302467" description="Glycosyltransferase RgtA/B/C/D-like domain-containing protein" evidence="2">
    <location>
        <begin position="26"/>
        <end position="634"/>
    </location>
</feature>
<keyword evidence="1" id="KW-0812">Transmembrane</keyword>
<feature type="transmembrane region" description="Helical" evidence="1">
    <location>
        <begin position="175"/>
        <end position="199"/>
    </location>
</feature>
<sequence length="634" mass="69127">MNLFSRAWHFPLTLALLLAALFVTAPPEMQGDLAEYAVTTVAIATHGSADIRLEDIARARELVPVLKEPYALLEAGMRQGSDQLYAAFTRGREAKVYAIHFWGYPALAAGPFKLLDALGQDPFKAFQAVNLAAVFILGLALNRLFRSAPKALLGVGLFMLCGGALYMNWSSPECLSAAALLAGLAFYASGAPLAGAMLAGLAGQQNPTILFFFGFAPLLHLILDYDARRSFGANLAHVLQRRYVLGLAAGMAVFALPPLFNLYQFGVPNIIAKLFSDPSMIGRARLHSFFFDLSQGMILGIPGLVLALALWGWRKHPAGAARELLVLGWAVAFMLALAVPALAVLNWNSGAAGVMRYAFWAAMPLLFVLFLRLSRSAQWPAWLMLAVVMIQSSAMLSAASYLYVEFSPLAKWVMTNAPRLYHPEPEIFAERLGRNDDYIQNDKIYVRAVNGVVVQTLYNSARPDAERRLCGAEGTLTAANHVTASARLWRYIDGPVTCTANGTQQQQTWQYEQFAARAGVTLASGWGNPENGGGAWNGVWSHGARSRVTVKLAGGARPSTLLIVGHYFDGNARTRIRIDGADFGWHVLTQDLRLPLPAGTKGKVEIALEHEAPRKPDPADPREMAFFLREITLR</sequence>
<protein>
    <recommendedName>
        <fullName evidence="5">Glycosyltransferase RgtA/B/C/D-like domain-containing protein</fullName>
    </recommendedName>
</protein>
<evidence type="ECO:0008006" key="5">
    <source>
        <dbReference type="Google" id="ProtNLM"/>
    </source>
</evidence>
<name>A0A418XSW5_9BURK</name>
<keyword evidence="4" id="KW-1185">Reference proteome</keyword>
<dbReference type="RefSeq" id="WP_119811072.1">
    <property type="nucleotide sequence ID" value="NZ_QYUP01000113.1"/>
</dbReference>
<dbReference type="EMBL" id="QYUP01000113">
    <property type="protein sequence ID" value="RJG15717.1"/>
    <property type="molecule type" value="Genomic_DNA"/>
</dbReference>
<keyword evidence="2" id="KW-0732">Signal</keyword>
<feature type="transmembrane region" description="Helical" evidence="1">
    <location>
        <begin position="151"/>
        <end position="169"/>
    </location>
</feature>
<feature type="signal peptide" evidence="2">
    <location>
        <begin position="1"/>
        <end position="25"/>
    </location>
</feature>
<feature type="transmembrane region" description="Helical" evidence="1">
    <location>
        <begin position="325"/>
        <end position="345"/>
    </location>
</feature>